<dbReference type="SMART" id="SM00944">
    <property type="entry name" value="Pro-kuma_activ"/>
    <property type="match status" value="1"/>
</dbReference>
<name>A0A511DST8_LENKE</name>
<dbReference type="GO" id="GO:0004252">
    <property type="term" value="F:serine-type endopeptidase activity"/>
    <property type="evidence" value="ECO:0007669"/>
    <property type="project" value="InterPro"/>
</dbReference>
<keyword evidence="6" id="KW-0106">Calcium</keyword>
<dbReference type="PANTHER" id="PTHR14218:SF15">
    <property type="entry name" value="TRIPEPTIDYL-PEPTIDASE 1"/>
    <property type="match status" value="1"/>
</dbReference>
<dbReference type="PROSITE" id="PS51695">
    <property type="entry name" value="SEDOLISIN"/>
    <property type="match status" value="1"/>
</dbReference>
<sequence>MRGNRITLGLLSGIIVLLGSSTISSKAASFKLPSVKGSNTVVANIAFKPQSESQLTDYTYDTVDPTSSNFHKYLTPDQVADKFGRSQSEISDFSNYLAKYHLKSAVYPGNLALKVWGSRANLIKAFDAKSTKIGSKQYRTKIKFPAKLSDKVISVIGVYAKKPKTKKTKSSLNPSIPKAPTSPNTDLSKTSFSKKYGALKFADRYQLNNLYAKGLTGQGQRIGIITLSDFKKDDVLTYLDQVGVNDNPNRINKIYTVDGHKTGDLMLTLGVSAPQMEATLDVNQSASVAPDANIDAYVGLSLDQKTSSTSTYYTTFMKAISDNRDKQLTTSFGPNVELPSNWEQNSSSSMSDYSDAFNVMLEQAAVQGITVFKASGDYGPRELAMKDFNHVFSTSPYQVITGGTTLPYTKIIDGKLVTVNKERAWGDTYSKPESKPSIYAGSGGGFSLLNPTPRYQLGVPGVNTFRAIELLKYVKGGFLIQKNPRIITGTAGGRNLPDVSANADNLTGYATYVSGNNLSYDKKTKKLTNHPIKSWSVNGGTSFVAPQMAAANAVMNSGRDTPLGFWNPQIYKFAAETDSPFTVLDDADNNNNLYYTGQPGKLYNQATGLGTINFDKLYNKFGSENSSN</sequence>
<keyword evidence="7" id="KW-0865">Zymogen</keyword>
<dbReference type="RefSeq" id="WP_056981196.1">
    <property type="nucleotide sequence ID" value="NZ_BJVK01000006.1"/>
</dbReference>
<organism evidence="9 10">
    <name type="scientific">Lentilactobacillus kefiri</name>
    <name type="common">Lactobacillus kefiri</name>
    <dbReference type="NCBI Taxonomy" id="33962"/>
    <lineage>
        <taxon>Bacteria</taxon>
        <taxon>Bacillati</taxon>
        <taxon>Bacillota</taxon>
        <taxon>Bacilli</taxon>
        <taxon>Lactobacillales</taxon>
        <taxon>Lactobacillaceae</taxon>
        <taxon>Lentilactobacillus</taxon>
    </lineage>
</organism>
<evidence type="ECO:0000256" key="1">
    <source>
        <dbReference type="ARBA" id="ARBA00001913"/>
    </source>
</evidence>
<dbReference type="InterPro" id="IPR015366">
    <property type="entry name" value="S53_propep"/>
</dbReference>
<keyword evidence="2 9" id="KW-0645">Protease</keyword>
<comment type="cofactor">
    <cofactor evidence="1">
        <name>Ca(2+)</name>
        <dbReference type="ChEBI" id="CHEBI:29108"/>
    </cofactor>
</comment>
<evidence type="ECO:0000313" key="9">
    <source>
        <dbReference type="EMBL" id="GEL27911.1"/>
    </source>
</evidence>
<comment type="caution">
    <text evidence="9">The sequence shown here is derived from an EMBL/GenBank/DDBJ whole genome shotgun (WGS) entry which is preliminary data.</text>
</comment>
<dbReference type="AlphaFoldDB" id="A0A511DST8"/>
<evidence type="ECO:0000256" key="4">
    <source>
        <dbReference type="ARBA" id="ARBA00022801"/>
    </source>
</evidence>
<protein>
    <submittedName>
        <fullName evidence="9">Aspartyl protease</fullName>
    </submittedName>
</protein>
<dbReference type="SUPFAM" id="SSF52743">
    <property type="entry name" value="Subtilisin-like"/>
    <property type="match status" value="1"/>
</dbReference>
<dbReference type="InterPro" id="IPR036852">
    <property type="entry name" value="Peptidase_S8/S53_dom_sf"/>
</dbReference>
<evidence type="ECO:0000256" key="3">
    <source>
        <dbReference type="ARBA" id="ARBA00022723"/>
    </source>
</evidence>
<dbReference type="STRING" id="1423764.FC95_GL000553"/>
<keyword evidence="10" id="KW-1185">Reference proteome</keyword>
<keyword evidence="3" id="KW-0479">Metal-binding</keyword>
<proteinExistence type="predicted"/>
<evidence type="ECO:0000256" key="5">
    <source>
        <dbReference type="ARBA" id="ARBA00022825"/>
    </source>
</evidence>
<evidence type="ECO:0000256" key="7">
    <source>
        <dbReference type="ARBA" id="ARBA00023145"/>
    </source>
</evidence>
<dbReference type="Proteomes" id="UP000321893">
    <property type="component" value="Unassembled WGS sequence"/>
</dbReference>
<evidence type="ECO:0000313" key="10">
    <source>
        <dbReference type="Proteomes" id="UP000321893"/>
    </source>
</evidence>
<dbReference type="GO" id="GO:0008240">
    <property type="term" value="F:tripeptidyl-peptidase activity"/>
    <property type="evidence" value="ECO:0007669"/>
    <property type="project" value="TreeGrafter"/>
</dbReference>
<evidence type="ECO:0000256" key="2">
    <source>
        <dbReference type="ARBA" id="ARBA00022670"/>
    </source>
</evidence>
<dbReference type="SUPFAM" id="SSF54897">
    <property type="entry name" value="Protease propeptides/inhibitors"/>
    <property type="match status" value="1"/>
</dbReference>
<dbReference type="CDD" id="cd11377">
    <property type="entry name" value="Pro-peptidase_S53"/>
    <property type="match status" value="1"/>
</dbReference>
<dbReference type="Pfam" id="PF09286">
    <property type="entry name" value="Pro-kuma_activ"/>
    <property type="match status" value="1"/>
</dbReference>
<dbReference type="Gene3D" id="3.40.50.200">
    <property type="entry name" value="Peptidase S8/S53 domain"/>
    <property type="match status" value="1"/>
</dbReference>
<evidence type="ECO:0000256" key="6">
    <source>
        <dbReference type="ARBA" id="ARBA00022837"/>
    </source>
</evidence>
<gene>
    <name evidence="9" type="ORF">LKE01_07310</name>
</gene>
<dbReference type="InterPro" id="IPR030400">
    <property type="entry name" value="Sedolisin_dom"/>
</dbReference>
<dbReference type="CDD" id="cd04056">
    <property type="entry name" value="Peptidases_S53"/>
    <property type="match status" value="1"/>
</dbReference>
<dbReference type="InterPro" id="IPR050819">
    <property type="entry name" value="Tripeptidyl-peptidase_I"/>
</dbReference>
<evidence type="ECO:0000256" key="8">
    <source>
        <dbReference type="SAM" id="MobiDB-lite"/>
    </source>
</evidence>
<dbReference type="EMBL" id="BJVK01000006">
    <property type="protein sequence ID" value="GEL27911.1"/>
    <property type="molecule type" value="Genomic_DNA"/>
</dbReference>
<dbReference type="GO" id="GO:0046872">
    <property type="term" value="F:metal ion binding"/>
    <property type="evidence" value="ECO:0007669"/>
    <property type="project" value="UniProtKB-KW"/>
</dbReference>
<feature type="region of interest" description="Disordered" evidence="8">
    <location>
        <begin position="166"/>
        <end position="187"/>
    </location>
</feature>
<dbReference type="PANTHER" id="PTHR14218">
    <property type="entry name" value="PROTEASE S8 TRIPEPTIDYL PEPTIDASE I CLN2"/>
    <property type="match status" value="1"/>
</dbReference>
<keyword evidence="5" id="KW-0720">Serine protease</keyword>
<dbReference type="OrthoDB" id="2263086at2"/>
<reference evidence="9" key="1">
    <citation type="submission" date="2019-07" db="EMBL/GenBank/DDBJ databases">
        <title>Whole genome shotgun sequence of Lactobacillus kefiri NBRC 15888.</title>
        <authorList>
            <person name="Hosoyama A."/>
            <person name="Uohara A."/>
            <person name="Ohji S."/>
            <person name="Ichikawa N."/>
        </authorList>
    </citation>
    <scope>NUCLEOTIDE SEQUENCE [LARGE SCALE GENOMIC DNA]</scope>
    <source>
        <strain evidence="9">NBRC 15888</strain>
    </source>
</reference>
<keyword evidence="4" id="KW-0378">Hydrolase</keyword>
<dbReference type="GO" id="GO:0006508">
    <property type="term" value="P:proteolysis"/>
    <property type="evidence" value="ECO:0007669"/>
    <property type="project" value="UniProtKB-KW"/>
</dbReference>
<accession>A0A511DST8</accession>